<protein>
    <submittedName>
        <fullName evidence="1">Uncharacterized protein</fullName>
    </submittedName>
</protein>
<organism evidence="1 2">
    <name type="scientific">Catharus ustulatus</name>
    <name type="common">Russet-backed thrush</name>
    <name type="synonym">Hylocichla ustulatus</name>
    <dbReference type="NCBI Taxonomy" id="91951"/>
    <lineage>
        <taxon>Eukaryota</taxon>
        <taxon>Metazoa</taxon>
        <taxon>Chordata</taxon>
        <taxon>Craniata</taxon>
        <taxon>Vertebrata</taxon>
        <taxon>Euteleostomi</taxon>
        <taxon>Archelosauria</taxon>
        <taxon>Archosauria</taxon>
        <taxon>Dinosauria</taxon>
        <taxon>Saurischia</taxon>
        <taxon>Theropoda</taxon>
        <taxon>Coelurosauria</taxon>
        <taxon>Aves</taxon>
        <taxon>Neognathae</taxon>
        <taxon>Neoaves</taxon>
        <taxon>Telluraves</taxon>
        <taxon>Australaves</taxon>
        <taxon>Passeriformes</taxon>
        <taxon>Turdidae</taxon>
        <taxon>Catharus</taxon>
    </lineage>
</organism>
<dbReference type="AlphaFoldDB" id="A0A8C3U490"/>
<sequence length="101" mass="11533">IMSDVRIRAHLWPFLCRGIINCFVIKLINHSWRVESRLVTHRFPREGSKRAGNVSEMRIRGMPRRDGLENWSKKLSVGRRVGSGLGGGLMWGLCTNRMSGL</sequence>
<dbReference type="Ensembl" id="ENSCUST00005007390.1">
    <property type="protein sequence ID" value="ENSCUSP00005007123.1"/>
    <property type="gene ID" value="ENSCUSG00005004444.1"/>
</dbReference>
<reference evidence="1" key="3">
    <citation type="submission" date="2025-09" db="UniProtKB">
        <authorList>
            <consortium name="Ensembl"/>
        </authorList>
    </citation>
    <scope>IDENTIFICATION</scope>
</reference>
<reference evidence="1" key="2">
    <citation type="submission" date="2025-08" db="UniProtKB">
        <authorList>
            <consortium name="Ensembl"/>
        </authorList>
    </citation>
    <scope>IDENTIFICATION</scope>
</reference>
<reference evidence="1" key="1">
    <citation type="submission" date="2020-10" db="EMBL/GenBank/DDBJ databases">
        <title>Catharus ustulatus (Swainson's thrush) genome, bCatUst1, primary haplotype v2.</title>
        <authorList>
            <person name="Delmore K."/>
            <person name="Vafadar M."/>
            <person name="Formenti G."/>
            <person name="Chow W."/>
            <person name="Pelan S."/>
            <person name="Howe K."/>
            <person name="Rhie A."/>
            <person name="Mountcastle J."/>
            <person name="Haase B."/>
            <person name="Fedrigo O."/>
            <person name="Jarvis E.D."/>
        </authorList>
    </citation>
    <scope>NUCLEOTIDE SEQUENCE [LARGE SCALE GENOMIC DNA]</scope>
</reference>
<proteinExistence type="predicted"/>
<evidence type="ECO:0000313" key="1">
    <source>
        <dbReference type="Ensembl" id="ENSCUSP00005007123.1"/>
    </source>
</evidence>
<keyword evidence="2" id="KW-1185">Reference proteome</keyword>
<accession>A0A8C3U490</accession>
<name>A0A8C3U490_CATUS</name>
<dbReference type="Proteomes" id="UP000694563">
    <property type="component" value="Chromosome 5"/>
</dbReference>
<evidence type="ECO:0000313" key="2">
    <source>
        <dbReference type="Proteomes" id="UP000694563"/>
    </source>
</evidence>